<accession>A0A518HCL1</accession>
<proteinExistence type="predicted"/>
<evidence type="ECO:0000256" key="1">
    <source>
        <dbReference type="SAM" id="MobiDB-lite"/>
    </source>
</evidence>
<dbReference type="KEGG" id="tpla:ElP_65500"/>
<reference evidence="2 3" key="1">
    <citation type="submission" date="2019-02" db="EMBL/GenBank/DDBJ databases">
        <title>Deep-cultivation of Planctomycetes and their phenomic and genomic characterization uncovers novel biology.</title>
        <authorList>
            <person name="Wiegand S."/>
            <person name="Jogler M."/>
            <person name="Boedeker C."/>
            <person name="Pinto D."/>
            <person name="Vollmers J."/>
            <person name="Rivas-Marin E."/>
            <person name="Kohn T."/>
            <person name="Peeters S.H."/>
            <person name="Heuer A."/>
            <person name="Rast P."/>
            <person name="Oberbeckmann S."/>
            <person name="Bunk B."/>
            <person name="Jeske O."/>
            <person name="Meyerdierks A."/>
            <person name="Storesund J.E."/>
            <person name="Kallscheuer N."/>
            <person name="Luecker S."/>
            <person name="Lage O.M."/>
            <person name="Pohl T."/>
            <person name="Merkel B.J."/>
            <person name="Hornburger P."/>
            <person name="Mueller R.-W."/>
            <person name="Bruemmer F."/>
            <person name="Labrenz M."/>
            <person name="Spormann A.M."/>
            <person name="Op den Camp H."/>
            <person name="Overmann J."/>
            <person name="Amann R."/>
            <person name="Jetten M.S.M."/>
            <person name="Mascher T."/>
            <person name="Medema M.H."/>
            <person name="Devos D.P."/>
            <person name="Kaster A.-K."/>
            <person name="Ovreas L."/>
            <person name="Rohde M."/>
            <person name="Galperin M.Y."/>
            <person name="Jogler C."/>
        </authorList>
    </citation>
    <scope>NUCLEOTIDE SEQUENCE [LARGE SCALE GENOMIC DNA]</scope>
    <source>
        <strain evidence="2 3">ElP</strain>
    </source>
</reference>
<gene>
    <name evidence="2" type="ORF">ElP_65500</name>
</gene>
<feature type="region of interest" description="Disordered" evidence="1">
    <location>
        <begin position="1"/>
        <end position="43"/>
    </location>
</feature>
<evidence type="ECO:0000313" key="2">
    <source>
        <dbReference type="EMBL" id="QDV38595.1"/>
    </source>
</evidence>
<dbReference type="InterPro" id="IPR023799">
    <property type="entry name" value="RbfA_dom_sf"/>
</dbReference>
<organism evidence="2 3">
    <name type="scientific">Tautonia plasticadhaerens</name>
    <dbReference type="NCBI Taxonomy" id="2527974"/>
    <lineage>
        <taxon>Bacteria</taxon>
        <taxon>Pseudomonadati</taxon>
        <taxon>Planctomycetota</taxon>
        <taxon>Planctomycetia</taxon>
        <taxon>Isosphaerales</taxon>
        <taxon>Isosphaeraceae</taxon>
        <taxon>Tautonia</taxon>
    </lineage>
</organism>
<protein>
    <submittedName>
        <fullName evidence="2">Ribosome-binding factor A</fullName>
    </submittedName>
</protein>
<sequence>MSSRKRASRGRTAGGRGPSDGPVDPRRVFAPGAGRPAPRNDRKTMQLCSQVQRTVEQVILGDLDDDVLRNLCVLAVEPAPDESRLLVTVGPFASNVEIDPLQVMQHLGAASAHIRTEVAAAITRRKTPTLVYQVARPGPPPVAPAGASPP</sequence>
<dbReference type="AlphaFoldDB" id="A0A518HCL1"/>
<evidence type="ECO:0000313" key="3">
    <source>
        <dbReference type="Proteomes" id="UP000317835"/>
    </source>
</evidence>
<dbReference type="EMBL" id="CP036426">
    <property type="protein sequence ID" value="QDV38595.1"/>
    <property type="molecule type" value="Genomic_DNA"/>
</dbReference>
<name>A0A518HCL1_9BACT</name>
<keyword evidence="3" id="KW-1185">Reference proteome</keyword>
<dbReference type="SUPFAM" id="SSF89919">
    <property type="entry name" value="Ribosome-binding factor A, RbfA"/>
    <property type="match status" value="1"/>
</dbReference>
<dbReference type="Proteomes" id="UP000317835">
    <property type="component" value="Chromosome"/>
</dbReference>
<dbReference type="InterPro" id="IPR015946">
    <property type="entry name" value="KH_dom-like_a/b"/>
</dbReference>
<dbReference type="Gene3D" id="3.30.300.20">
    <property type="match status" value="1"/>
</dbReference>